<evidence type="ECO:0000259" key="12">
    <source>
        <dbReference type="SMART" id="SM00635"/>
    </source>
</evidence>
<dbReference type="InterPro" id="IPR055098">
    <property type="entry name" value="Ig_NUP210_3rd"/>
</dbReference>
<evidence type="ECO:0000256" key="5">
    <source>
        <dbReference type="ARBA" id="ARBA00022989"/>
    </source>
</evidence>
<evidence type="ECO:0000256" key="11">
    <source>
        <dbReference type="SAM" id="SignalP"/>
    </source>
</evidence>
<feature type="compositionally biased region" description="Pro residues" evidence="9">
    <location>
        <begin position="1892"/>
        <end position="1912"/>
    </location>
</feature>
<keyword evidence="3 10" id="KW-0812">Transmembrane</keyword>
<dbReference type="Pfam" id="PF22963">
    <property type="entry name" value="Ig_NUP210_3rd"/>
    <property type="match status" value="1"/>
</dbReference>
<dbReference type="InterPro" id="IPR003343">
    <property type="entry name" value="Big_2"/>
</dbReference>
<feature type="region of interest" description="Disordered" evidence="9">
    <location>
        <begin position="1891"/>
        <end position="1959"/>
    </location>
</feature>
<dbReference type="STRING" id="105231.A0A1Y1HM86"/>
<dbReference type="PANTHER" id="PTHR23019:SF0">
    <property type="entry name" value="NUCLEAR PORE MEMBRANE GLYCOPROTEIN 210"/>
    <property type="match status" value="1"/>
</dbReference>
<feature type="domain" description="BIG2" evidence="12">
    <location>
        <begin position="1144"/>
        <end position="1220"/>
    </location>
</feature>
<dbReference type="SMART" id="SM00635">
    <property type="entry name" value="BID_2"/>
    <property type="match status" value="3"/>
</dbReference>
<name>A0A1Y1HM86_KLENI</name>
<dbReference type="OrthoDB" id="361283at2759"/>
<feature type="region of interest" description="Disordered" evidence="9">
    <location>
        <begin position="604"/>
        <end position="625"/>
    </location>
</feature>
<evidence type="ECO:0000256" key="10">
    <source>
        <dbReference type="SAM" id="Phobius"/>
    </source>
</evidence>
<keyword evidence="14" id="KW-1185">Reference proteome</keyword>
<dbReference type="InterPro" id="IPR055097">
    <property type="entry name" value="Ig_NUP210_2nd"/>
</dbReference>
<dbReference type="InterPro" id="IPR056899">
    <property type="entry name" value="Ig_NUP210_9th"/>
</dbReference>
<proteinExistence type="inferred from homology"/>
<keyword evidence="5 10" id="KW-1133">Transmembrane helix</keyword>
<keyword evidence="7" id="KW-0325">Glycoprotein</keyword>
<feature type="domain" description="BIG2" evidence="12">
    <location>
        <begin position="249"/>
        <end position="322"/>
    </location>
</feature>
<evidence type="ECO:0000256" key="9">
    <source>
        <dbReference type="SAM" id="MobiDB-lite"/>
    </source>
</evidence>
<dbReference type="Pfam" id="PF02368">
    <property type="entry name" value="Big_2"/>
    <property type="match status" value="1"/>
</dbReference>
<dbReference type="Pfam" id="PF24425">
    <property type="entry name" value="Ig_GP210_15th"/>
    <property type="match status" value="1"/>
</dbReference>
<dbReference type="Gene3D" id="2.60.40.1080">
    <property type="match status" value="2"/>
</dbReference>
<evidence type="ECO:0000256" key="7">
    <source>
        <dbReference type="ARBA" id="ARBA00023180"/>
    </source>
</evidence>
<dbReference type="GO" id="GO:0031965">
    <property type="term" value="C:nuclear membrane"/>
    <property type="evidence" value="ECO:0007669"/>
    <property type="project" value="UniProtKB-SubCell"/>
</dbReference>
<dbReference type="Pfam" id="PF22967">
    <property type="entry name" value="Ig_NUP210_1st"/>
    <property type="match status" value="1"/>
</dbReference>
<feature type="transmembrane region" description="Helical" evidence="10">
    <location>
        <begin position="1857"/>
        <end position="1882"/>
    </location>
</feature>
<evidence type="ECO:0000313" key="13">
    <source>
        <dbReference type="EMBL" id="GAQ79113.1"/>
    </source>
</evidence>
<feature type="domain" description="BIG2" evidence="12">
    <location>
        <begin position="470"/>
        <end position="549"/>
    </location>
</feature>
<feature type="chain" id="PRO_5013118613" evidence="11">
    <location>
        <begin position="18"/>
        <end position="1959"/>
    </location>
</feature>
<evidence type="ECO:0000256" key="6">
    <source>
        <dbReference type="ARBA" id="ARBA00023136"/>
    </source>
</evidence>
<dbReference type="InterPro" id="IPR056233">
    <property type="entry name" value="Ig_GP210_16th"/>
</dbReference>
<dbReference type="EMBL" id="DF236973">
    <property type="protein sequence ID" value="GAQ79113.1"/>
    <property type="molecule type" value="Genomic_DNA"/>
</dbReference>
<evidence type="ECO:0000313" key="14">
    <source>
        <dbReference type="Proteomes" id="UP000054558"/>
    </source>
</evidence>
<keyword evidence="6 10" id="KW-0472">Membrane</keyword>
<feature type="signal peptide" evidence="11">
    <location>
        <begin position="1"/>
        <end position="17"/>
    </location>
</feature>
<dbReference type="InterPro" id="IPR056232">
    <property type="entry name" value="Ig_GP210_15th"/>
</dbReference>
<dbReference type="InterPro" id="IPR045197">
    <property type="entry name" value="NUP210-like"/>
</dbReference>
<reference evidence="13 14" key="1">
    <citation type="journal article" date="2014" name="Nat. Commun.">
        <title>Klebsormidium flaccidum genome reveals primary factors for plant terrestrial adaptation.</title>
        <authorList>
            <person name="Hori K."/>
            <person name="Maruyama F."/>
            <person name="Fujisawa T."/>
            <person name="Togashi T."/>
            <person name="Yamamoto N."/>
            <person name="Seo M."/>
            <person name="Sato S."/>
            <person name="Yamada T."/>
            <person name="Mori H."/>
            <person name="Tajima N."/>
            <person name="Moriyama T."/>
            <person name="Ikeuchi M."/>
            <person name="Watanabe M."/>
            <person name="Wada H."/>
            <person name="Kobayashi K."/>
            <person name="Saito M."/>
            <person name="Masuda T."/>
            <person name="Sasaki-Sekimoto Y."/>
            <person name="Mashiguchi K."/>
            <person name="Awai K."/>
            <person name="Shimojima M."/>
            <person name="Masuda S."/>
            <person name="Iwai M."/>
            <person name="Nobusawa T."/>
            <person name="Narise T."/>
            <person name="Kondo S."/>
            <person name="Saito H."/>
            <person name="Sato R."/>
            <person name="Murakawa M."/>
            <person name="Ihara Y."/>
            <person name="Oshima-Yamada Y."/>
            <person name="Ohtaka K."/>
            <person name="Satoh M."/>
            <person name="Sonobe K."/>
            <person name="Ishii M."/>
            <person name="Ohtani R."/>
            <person name="Kanamori-Sato M."/>
            <person name="Honoki R."/>
            <person name="Miyazaki D."/>
            <person name="Mochizuki H."/>
            <person name="Umetsu J."/>
            <person name="Higashi K."/>
            <person name="Shibata D."/>
            <person name="Kamiya Y."/>
            <person name="Sato N."/>
            <person name="Nakamura Y."/>
            <person name="Tabata S."/>
            <person name="Ida S."/>
            <person name="Kurokawa K."/>
            <person name="Ohta H."/>
        </authorList>
    </citation>
    <scope>NUCLEOTIDE SEQUENCE [LARGE SCALE GENOMIC DNA]</scope>
    <source>
        <strain evidence="13 14">NIES-2285</strain>
    </source>
</reference>
<evidence type="ECO:0000256" key="2">
    <source>
        <dbReference type="ARBA" id="ARBA00007313"/>
    </source>
</evidence>
<comment type="subcellular location">
    <subcellularLocation>
        <location evidence="1">Nucleus membrane</location>
        <topology evidence="1">Single-pass membrane protein</topology>
    </subcellularLocation>
</comment>
<evidence type="ECO:0000256" key="8">
    <source>
        <dbReference type="ARBA" id="ARBA00023242"/>
    </source>
</evidence>
<dbReference type="SUPFAM" id="SSF49373">
    <property type="entry name" value="Invasin/intimin cell-adhesion fragments"/>
    <property type="match status" value="2"/>
</dbReference>
<evidence type="ECO:0000256" key="1">
    <source>
        <dbReference type="ARBA" id="ARBA00004590"/>
    </source>
</evidence>
<dbReference type="Pfam" id="PF26182">
    <property type="entry name" value="Ig_NUP210_5th"/>
    <property type="match status" value="1"/>
</dbReference>
<organism evidence="13 14">
    <name type="scientific">Klebsormidium nitens</name>
    <name type="common">Green alga</name>
    <name type="synonym">Ulothrix nitens</name>
    <dbReference type="NCBI Taxonomy" id="105231"/>
    <lineage>
        <taxon>Eukaryota</taxon>
        <taxon>Viridiplantae</taxon>
        <taxon>Streptophyta</taxon>
        <taxon>Klebsormidiophyceae</taxon>
        <taxon>Klebsormidiales</taxon>
        <taxon>Klebsormidiaceae</taxon>
        <taxon>Klebsormidium</taxon>
    </lineage>
</organism>
<dbReference type="InterPro" id="IPR055096">
    <property type="entry name" value="Ig_NUP210_1st"/>
</dbReference>
<dbReference type="Pfam" id="PF24427">
    <property type="entry name" value="Ig_GP210_16th"/>
    <property type="match status" value="1"/>
</dbReference>
<evidence type="ECO:0000256" key="3">
    <source>
        <dbReference type="ARBA" id="ARBA00022692"/>
    </source>
</evidence>
<comment type="similarity">
    <text evidence="2">Belongs to the NUP210 family.</text>
</comment>
<protein>
    <submittedName>
        <fullName evidence="13">Nuclear pore complex gp210 component</fullName>
    </submittedName>
</protein>
<dbReference type="InterPro" id="IPR008964">
    <property type="entry name" value="Invasin/intimin_cell_adhesion"/>
</dbReference>
<keyword evidence="8" id="KW-0539">Nucleus</keyword>
<dbReference type="Proteomes" id="UP000054558">
    <property type="component" value="Unassembled WGS sequence"/>
</dbReference>
<sequence>MILCALQSVALFGGVIAEGPQISNLNLLLPPRATNPVRYRLAGSNGCFDWSVDHNDLLDIEPEYNSSIPGCSTSVTITSKAPYSGRRTTAVHARDQKTGRVLRCEVVIDKISRIAIFHTVLKIDLEGLATLQIRAFDAEDNVFSSLIGLQFAWTSTPLRADGTVHRLRHVPLKETALSGCGCDCGDVWVRIEIEEGELWSDLFVVRGVEAGKEQVSAQLVEPSFPALEHSVALTVAEAFSLLPPSPVFIIPGTRLDYKIVTYRPDKPEGTTVTLPSPYYKWSIDNATVASIDSNTGRVLAHTLGHAHVTVTDVRVEDHSQTSLLKVVVPTRLVLSLQPLGVNAGLARSVSSRALQPKKSDGTWQIVEGRKYLIQVAAFSKDSGKQPLVLSQDVDLRLNFDNIPAWITRPVSASEAREKGWVNATVLEALQEGAGTLSAALIFGNMVRDAVSSAWVPGPQSVLEAEQEVRVCAPVKVERDALRMPWLPGGAQEYTLRASGGCDLGYNWFSENPSIATVDLDGTVRAVGVGRTRIFAAAALDELNLASTVVTVSVPASLQQVPSLPMDLQVGDAAPAAVKLLDGEGHEYDNCTAAARFVTWHAVPARPAQPGDPSSPPTPLTSSVPPSNALEKLRRAMGAIQGDACASHVWWAVAPGLARVSAVLDLEPAEALRREMQERGVDYLPEGAPRRLATEWVVSVYSPLVLERADNGTGVGGYTVPRGEVIHEVKMPPGSTVKVRTKGGPERRGSEAFAEGARVSGDGLTVQQIGPSDAGGSRTYELTCTKLGTQSISFNRGAAEANLTVHCALPAAITLLIDERDNSLPAIRTFASLERDASGMHAITHQVINNRLIRVAAVALDPEFNPFSSAESLTLDWDLDGCEGAQWASLPESGLESGLASDWERGLLLGDKSGKCVVRATVVGLDRNRARVKSLPREVVHEVENEVRRKELVDAATLQLVSALRLEPRFALLLNHPAAKVTLRVIGGTSDIQAASNDSQVAEILPTSAGKTLEVAPKDFGVAEIRVKDVGLEHPTSASAVVAVTDVASVKVLVSDDLILQVGANLTVAVEATDDLGRPFDASQFAYLDLKVHVSDETVALLNVPNTAPNEFVIEGRTVGTTLFHVTVRSVSGRVIESKFVRVSVYAPLSLHPPELILAPGADYAIQVQGGPSANAQISLSSSNPTVVSVDPLSGSVRGEKEGQAEIRAVARSASGEVLSEATMTVVVRKLVKAGLHAGTGRLGVGEEIDVFPEGGEPSEDLMSFAQVCYGYRWSVGDPEVLQLLKPDSLEVPEAKRGDELDPGFSVRFAGKAPGKTTVSLTFSCRYGPPGTPPVQYNASADVVVLGDVPVNRGCCATWLLPPHYETTFALPFYQCCGPETTVYSLLQSCPPPNQADNYVVKLLDEGKLQTGSRPDVECIHARVRSTGRAGLAACVRVAEIAQMTVGDDSFPWHSVELSVGATQVFIVTPQDEFGAPFFEAAGIPLHVEANHPDIVAVHVDSQLVPTGDIRVTQTQVVVKALKQGSALIRVHLASDPDVTDFLVVRVGAYVSPREPFMHLGSRIRFTAGMGGSAGGLREEGRWSSRDAVVVRIDPFSGEAVAVGPGSTTVHFNGSHLTTYTSVTVVPVAAVSVSPPAEVPFLTNARPDAEYAFPVTFRDASGQEIGAPVVAAVAPFECHLSPSYLGHCHAQTNETTGEAVCVIHLEDPESIARSRAGAQQPAADRTGTVRGSVRADVPAKGSVPAVVGQPEEFRFVGAFALASGTPEELHLYKSTNRTIVSLVGNTADVIVSWGHRDAVAIRRVSRGEEAAGLSGRALYEIKLLQPGSSLSDRAVFKNQKTGQSVELPFHYDAGGTPILGYALLSAIVAAVGALVVAIVRMLWSSFVRRRPPAEAPPARPDQTPKTPPPPTPAPALNTAQNGDGPRMRTPPDVTQYFEETIERTPGYRASPLRYIPNDSY</sequence>
<evidence type="ECO:0000256" key="4">
    <source>
        <dbReference type="ARBA" id="ARBA00022729"/>
    </source>
</evidence>
<dbReference type="PANTHER" id="PTHR23019">
    <property type="entry name" value="NUCLEAR PORE MEMBRANE GLYCOPROTEIN GP210-RELATED"/>
    <property type="match status" value="1"/>
</dbReference>
<dbReference type="Pfam" id="PF24902">
    <property type="entry name" value="Ig_NUP210_9th"/>
    <property type="match status" value="1"/>
</dbReference>
<dbReference type="OMA" id="HNMYEGT"/>
<accession>A0A1Y1HM86</accession>
<gene>
    <name evidence="13" type="ORF">KFL_000240450</name>
</gene>
<dbReference type="Pfam" id="PF22969">
    <property type="entry name" value="Ig_NUP210_2nd"/>
    <property type="match status" value="1"/>
</dbReference>
<keyword evidence="4 11" id="KW-0732">Signal</keyword>